<feature type="domain" description="PRC-barrel" evidence="1">
    <location>
        <begin position="93"/>
        <end position="133"/>
    </location>
</feature>
<keyword evidence="3" id="KW-1185">Reference proteome</keyword>
<dbReference type="OrthoDB" id="1707618at2"/>
<protein>
    <submittedName>
        <fullName evidence="2">Photosystem reaction center subunit H</fullName>
    </submittedName>
</protein>
<sequence>MRKALDAIGLPILSVASGRVTGMVRDILCDACGRTLGVVIKEANWMHDGMYIPFQAIHSVGQDYLTVHDDSALTPLHMLRNLETISLVTGKYKLKGKTVVTDKGERLGTIEDVYFSMNWEKLVGYELSNGWITDLTEGRKRLAAKDGCIIGDETLIVPNSIRIQA</sequence>
<dbReference type="InterPro" id="IPR011033">
    <property type="entry name" value="PRC_barrel-like_sf"/>
</dbReference>
<evidence type="ECO:0000259" key="1">
    <source>
        <dbReference type="Pfam" id="PF05239"/>
    </source>
</evidence>
<dbReference type="InterPro" id="IPR027275">
    <property type="entry name" value="PRC-brl_dom"/>
</dbReference>
<dbReference type="SUPFAM" id="SSF50346">
    <property type="entry name" value="PRC-barrel domain"/>
    <property type="match status" value="2"/>
</dbReference>
<dbReference type="Gene3D" id="2.30.30.240">
    <property type="entry name" value="PRC-barrel domain"/>
    <property type="match status" value="2"/>
</dbReference>
<gene>
    <name evidence="2" type="ORF">EDM56_09095</name>
</gene>
<organism evidence="2 3">
    <name type="scientific">Brevibacillus fluminis</name>
    <dbReference type="NCBI Taxonomy" id="511487"/>
    <lineage>
        <taxon>Bacteria</taxon>
        <taxon>Bacillati</taxon>
        <taxon>Bacillota</taxon>
        <taxon>Bacilli</taxon>
        <taxon>Bacillales</taxon>
        <taxon>Paenibacillaceae</taxon>
        <taxon>Brevibacillus</taxon>
    </lineage>
</organism>
<dbReference type="Proteomes" id="UP000271031">
    <property type="component" value="Unassembled WGS sequence"/>
</dbReference>
<name>A0A3M8DR74_9BACL</name>
<reference evidence="2 3" key="1">
    <citation type="submission" date="2018-10" db="EMBL/GenBank/DDBJ databases">
        <title>Phylogenomics of Brevibacillus.</title>
        <authorList>
            <person name="Dunlap C."/>
        </authorList>
    </citation>
    <scope>NUCLEOTIDE SEQUENCE [LARGE SCALE GENOMIC DNA]</scope>
    <source>
        <strain evidence="2 3">JCM 15716</strain>
    </source>
</reference>
<feature type="domain" description="PRC-barrel" evidence="1">
    <location>
        <begin position="7"/>
        <end position="71"/>
    </location>
</feature>
<proteinExistence type="predicted"/>
<dbReference type="RefSeq" id="WP_122917565.1">
    <property type="nucleotide sequence ID" value="NZ_RHHQ01000007.1"/>
</dbReference>
<evidence type="ECO:0000313" key="2">
    <source>
        <dbReference type="EMBL" id="RNB90638.1"/>
    </source>
</evidence>
<dbReference type="Pfam" id="PF05239">
    <property type="entry name" value="PRC"/>
    <property type="match status" value="2"/>
</dbReference>
<dbReference type="AlphaFoldDB" id="A0A3M8DR74"/>
<dbReference type="EMBL" id="RHHQ01000007">
    <property type="protein sequence ID" value="RNB90638.1"/>
    <property type="molecule type" value="Genomic_DNA"/>
</dbReference>
<comment type="caution">
    <text evidence="2">The sequence shown here is derived from an EMBL/GenBank/DDBJ whole genome shotgun (WGS) entry which is preliminary data.</text>
</comment>
<evidence type="ECO:0000313" key="3">
    <source>
        <dbReference type="Proteomes" id="UP000271031"/>
    </source>
</evidence>
<accession>A0A3M8DR74</accession>